<organism evidence="1 2">
    <name type="scientific">Sphingobacterium allocomposti</name>
    <dbReference type="NCBI Taxonomy" id="415956"/>
    <lineage>
        <taxon>Bacteria</taxon>
        <taxon>Pseudomonadati</taxon>
        <taxon>Bacteroidota</taxon>
        <taxon>Sphingobacteriia</taxon>
        <taxon>Sphingobacteriales</taxon>
        <taxon>Sphingobacteriaceae</taxon>
        <taxon>Sphingobacterium</taxon>
    </lineage>
</organism>
<reference evidence="1 2" key="1">
    <citation type="submission" date="2019-07" db="EMBL/GenBank/DDBJ databases">
        <title>Genomic Encyclopedia of Archaeal and Bacterial Type Strains, Phase II (KMG-II): from individual species to whole genera.</title>
        <authorList>
            <person name="Goeker M."/>
        </authorList>
    </citation>
    <scope>NUCLEOTIDE SEQUENCE [LARGE SCALE GENOMIC DNA]</scope>
    <source>
        <strain evidence="1 2">DSM 18850</strain>
    </source>
</reference>
<protein>
    <submittedName>
        <fullName evidence="1">Uncharacterized protein</fullName>
    </submittedName>
</protein>
<gene>
    <name evidence="1" type="ORF">BC792_101219</name>
</gene>
<proteinExistence type="predicted"/>
<dbReference type="AlphaFoldDB" id="A0A5S5DUU1"/>
<evidence type="ECO:0000313" key="1">
    <source>
        <dbReference type="EMBL" id="TYP98562.1"/>
    </source>
</evidence>
<dbReference type="EMBL" id="VNHX01000001">
    <property type="protein sequence ID" value="TYP98562.1"/>
    <property type="molecule type" value="Genomic_DNA"/>
</dbReference>
<evidence type="ECO:0000313" key="2">
    <source>
        <dbReference type="Proteomes" id="UP000325105"/>
    </source>
</evidence>
<sequence length="36" mass="4347">MKINPLLKEEHSEGRKFNVTLRFIVWDPFFVLNSLK</sequence>
<comment type="caution">
    <text evidence="1">The sequence shown here is derived from an EMBL/GenBank/DDBJ whole genome shotgun (WGS) entry which is preliminary data.</text>
</comment>
<name>A0A5S5DUU1_9SPHI</name>
<dbReference type="Proteomes" id="UP000325105">
    <property type="component" value="Unassembled WGS sequence"/>
</dbReference>
<keyword evidence="2" id="KW-1185">Reference proteome</keyword>
<accession>A0A5S5DUU1</accession>